<reference evidence="1 2" key="1">
    <citation type="submission" date="2018-06" db="EMBL/GenBank/DDBJ databases">
        <authorList>
            <consortium name="Pathogen Informatics"/>
            <person name="Doyle S."/>
        </authorList>
    </citation>
    <scope>NUCLEOTIDE SEQUENCE [LARGE SCALE GENOMIC DNA]</scope>
    <source>
        <strain evidence="1 2">NCTC11343</strain>
    </source>
</reference>
<evidence type="ECO:0000313" key="2">
    <source>
        <dbReference type="Proteomes" id="UP000251241"/>
    </source>
</evidence>
<dbReference type="RefSeq" id="WP_112376462.1">
    <property type="nucleotide sequence ID" value="NZ_CP069793.1"/>
</dbReference>
<evidence type="ECO:0000313" key="1">
    <source>
        <dbReference type="EMBL" id="SPZ95067.1"/>
    </source>
</evidence>
<proteinExistence type="predicted"/>
<dbReference type="Gene3D" id="1.10.10.60">
    <property type="entry name" value="Homeodomain-like"/>
    <property type="match status" value="1"/>
</dbReference>
<sequence>MNTHIITLFNDMAMQNMHSFSRLPLVKSLICADNINLLTDEVKQLSDFYVTFLQKIGLLPDNVQYSRRSLTGTYDFFYELRDNDPMVKEVLYCFTKEDLQNAENIVPIHVRYFDSTNLYLASGFSWTENGKKVMIHLSEFSMPKQAINMAPSHLSYLVEILNEFDPTEMSSIREIVAKKGLNYNRVQKDSKIYWGDTFYSFFNKIKMIEAVGDIIFTRLTLKEIAFRNKFSNYINMHRTFLSYGISLSDIPRLANH</sequence>
<dbReference type="EMBL" id="UAUU01000011">
    <property type="protein sequence ID" value="SPZ95067.1"/>
    <property type="molecule type" value="Genomic_DNA"/>
</dbReference>
<dbReference type="GeneID" id="99065415"/>
<accession>A0A2X2JLG5</accession>
<protein>
    <submittedName>
        <fullName evidence="1">Uncharacterized protein</fullName>
    </submittedName>
</protein>
<dbReference type="Proteomes" id="UP000251241">
    <property type="component" value="Unassembled WGS sequence"/>
</dbReference>
<name>A0A2X2JLG5_SPHMU</name>
<dbReference type="AlphaFoldDB" id="A0A2X2JLG5"/>
<organism evidence="1 2">
    <name type="scientific">Sphingobacterium multivorum</name>
    <dbReference type="NCBI Taxonomy" id="28454"/>
    <lineage>
        <taxon>Bacteria</taxon>
        <taxon>Pseudomonadati</taxon>
        <taxon>Bacteroidota</taxon>
        <taxon>Sphingobacteriia</taxon>
        <taxon>Sphingobacteriales</taxon>
        <taxon>Sphingobacteriaceae</taxon>
        <taxon>Sphingobacterium</taxon>
    </lineage>
</organism>
<gene>
    <name evidence="1" type="ORF">NCTC11343_05737</name>
</gene>